<evidence type="ECO:0000256" key="1">
    <source>
        <dbReference type="SAM" id="Phobius"/>
    </source>
</evidence>
<feature type="transmembrane region" description="Helical" evidence="1">
    <location>
        <begin position="140"/>
        <end position="160"/>
    </location>
</feature>
<dbReference type="Proteomes" id="UP000198409">
    <property type="component" value="Unassembled WGS sequence"/>
</dbReference>
<evidence type="ECO:0000313" key="3">
    <source>
        <dbReference type="EMBL" id="SNR43491.1"/>
    </source>
</evidence>
<keyword evidence="1" id="KW-0472">Membrane</keyword>
<reference evidence="3" key="1">
    <citation type="submission" date="2017-06" db="EMBL/GenBank/DDBJ databases">
        <authorList>
            <person name="Kim H.J."/>
            <person name="Triplett B.A."/>
        </authorList>
    </citation>
    <scope>NUCLEOTIDE SEQUENCE [LARGE SCALE GENOMIC DNA]</scope>
    <source>
        <strain evidence="3">DSM 26170</strain>
    </source>
</reference>
<protein>
    <submittedName>
        <fullName evidence="3">Putative tricarboxylic transport membrane protein</fullName>
    </submittedName>
    <submittedName>
        <fullName evidence="4">Tripartite tricarboxylate transporter permease</fullName>
    </submittedName>
</protein>
<feature type="transmembrane region" description="Helical" evidence="1">
    <location>
        <begin position="47"/>
        <end position="71"/>
    </location>
</feature>
<feature type="transmembrane region" description="Helical" evidence="1">
    <location>
        <begin position="461"/>
        <end position="487"/>
    </location>
</feature>
<organism evidence="3 5">
    <name type="scientific">Paracoccus sediminis</name>
    <dbReference type="NCBI Taxonomy" id="1214787"/>
    <lineage>
        <taxon>Bacteria</taxon>
        <taxon>Pseudomonadati</taxon>
        <taxon>Pseudomonadota</taxon>
        <taxon>Alphaproteobacteria</taxon>
        <taxon>Rhodobacterales</taxon>
        <taxon>Paracoccaceae</taxon>
        <taxon>Paracoccus</taxon>
    </lineage>
</organism>
<keyword evidence="1" id="KW-0812">Transmembrane</keyword>
<feature type="transmembrane region" description="Helical" evidence="1">
    <location>
        <begin position="354"/>
        <end position="380"/>
    </location>
</feature>
<dbReference type="EMBL" id="FZNM01000004">
    <property type="protein sequence ID" value="SNR43491.1"/>
    <property type="molecule type" value="Genomic_DNA"/>
</dbReference>
<feature type="domain" description="DUF112" evidence="2">
    <location>
        <begin position="20"/>
        <end position="438"/>
    </location>
</feature>
<dbReference type="Pfam" id="PF01970">
    <property type="entry name" value="TctA"/>
    <property type="match status" value="1"/>
</dbReference>
<reference evidence="5" key="2">
    <citation type="submission" date="2017-06" db="EMBL/GenBank/DDBJ databases">
        <authorList>
            <person name="Varghese N."/>
            <person name="Submissions S."/>
        </authorList>
    </citation>
    <scope>NUCLEOTIDE SEQUENCE [LARGE SCALE GENOMIC DNA]</scope>
    <source>
        <strain evidence="5">DSM 26170</strain>
    </source>
</reference>
<dbReference type="RefSeq" id="WP_089387641.1">
    <property type="nucleotide sequence ID" value="NZ_FZNM01000004.1"/>
</dbReference>
<evidence type="ECO:0000259" key="2">
    <source>
        <dbReference type="Pfam" id="PF01970"/>
    </source>
</evidence>
<dbReference type="AlphaFoldDB" id="A0A238WAT2"/>
<feature type="transmembrane region" description="Helical" evidence="1">
    <location>
        <begin position="321"/>
        <end position="342"/>
    </location>
</feature>
<dbReference type="PANTHER" id="PTHR35342">
    <property type="entry name" value="TRICARBOXYLIC TRANSPORT PROTEIN"/>
    <property type="match status" value="1"/>
</dbReference>
<dbReference type="Proteomes" id="UP000292859">
    <property type="component" value="Unassembled WGS sequence"/>
</dbReference>
<dbReference type="PANTHER" id="PTHR35342:SF5">
    <property type="entry name" value="TRICARBOXYLIC TRANSPORT PROTEIN"/>
    <property type="match status" value="1"/>
</dbReference>
<feature type="transmembrane region" description="Helical" evidence="1">
    <location>
        <begin position="259"/>
        <end position="282"/>
    </location>
</feature>
<sequence length="501" mass="51820">MDILASLWDGFAVAALPINLALIVAGCFAGTLIGALPGLGPVNGVAILIPLTFAFGLNPTSSMILLSAVYYGCMYGGRISSILLNIPGDEPAIMTTLDGYPMARKGQAADALAISGVASFIGATLATLGLTLFAPLLANAAIYFGPADYFALYVMAFATIGGISGTDPRKTLLAALLGLMLGTVGLDPSTGVARYTFGSFNLYDGFDPIVALVGLFAISEILFFLEQKVQEGKLVPPGRVFPRLSRVKEGLGASLRGSVIGFVAGILPGAGASLGAVMAYSFEKRLSDKGTFGTGDPRGVAAPEAGNNAASGGALIPMLTLGVPGSGTTAVMLAMLISLNIQPGPLLFERSPDLVWGLVAALYLANFVLLILNLPLIGIFTRVLGLPAWGLMPLIVAISYLGVYAITHAAFDLMVMVGFGVLGFVLRKLDFSLVPVVLGLLLGMDMENNLRRALSISGGDFLVLFQSPIALAIYGVTIAFLGFSLWLSRRGSSAVQAGVGE</sequence>
<feature type="transmembrane region" description="Helical" evidence="1">
    <location>
        <begin position="172"/>
        <end position="193"/>
    </location>
</feature>
<evidence type="ECO:0000313" key="5">
    <source>
        <dbReference type="Proteomes" id="UP000198409"/>
    </source>
</evidence>
<evidence type="ECO:0000313" key="6">
    <source>
        <dbReference type="Proteomes" id="UP000292859"/>
    </source>
</evidence>
<proteinExistence type="predicted"/>
<dbReference type="EMBL" id="SIRL01000004">
    <property type="protein sequence ID" value="TBN50999.1"/>
    <property type="molecule type" value="Genomic_DNA"/>
</dbReference>
<feature type="transmembrane region" description="Helical" evidence="1">
    <location>
        <begin position="413"/>
        <end position="441"/>
    </location>
</feature>
<dbReference type="OrthoDB" id="9791872at2"/>
<gene>
    <name evidence="4" type="ORF">EYF88_08860</name>
    <name evidence="3" type="ORF">SAMN06265378_10411</name>
</gene>
<reference evidence="4 6" key="3">
    <citation type="submission" date="2019-02" db="EMBL/GenBank/DDBJ databases">
        <authorList>
            <person name="Zhang G."/>
        </authorList>
    </citation>
    <scope>NUCLEOTIDE SEQUENCE [LARGE SCALE GENOMIC DNA]</scope>
    <source>
        <strain evidence="4 6">CMB17</strain>
    </source>
</reference>
<feature type="transmembrane region" description="Helical" evidence="1">
    <location>
        <begin position="111"/>
        <end position="134"/>
    </location>
</feature>
<keyword evidence="6" id="KW-1185">Reference proteome</keyword>
<dbReference type="InterPro" id="IPR002823">
    <property type="entry name" value="DUF112_TM"/>
</dbReference>
<name>A0A238WAT2_9RHOB</name>
<feature type="transmembrane region" description="Helical" evidence="1">
    <location>
        <begin position="12"/>
        <end position="35"/>
    </location>
</feature>
<evidence type="ECO:0000313" key="4">
    <source>
        <dbReference type="EMBL" id="TBN50999.1"/>
    </source>
</evidence>
<keyword evidence="1" id="KW-1133">Transmembrane helix</keyword>
<feature type="transmembrane region" description="Helical" evidence="1">
    <location>
        <begin position="386"/>
        <end position="406"/>
    </location>
</feature>
<accession>A0A238WAT2</accession>
<feature type="transmembrane region" description="Helical" evidence="1">
    <location>
        <begin position="205"/>
        <end position="225"/>
    </location>
</feature>